<keyword evidence="7" id="KW-1185">Reference proteome</keyword>
<keyword evidence="1" id="KW-0001">2Fe-2S</keyword>
<dbReference type="Gene3D" id="2.102.10.10">
    <property type="entry name" value="Rieske [2Fe-2S] iron-sulphur domain"/>
    <property type="match status" value="1"/>
</dbReference>
<evidence type="ECO:0000256" key="3">
    <source>
        <dbReference type="ARBA" id="ARBA00023004"/>
    </source>
</evidence>
<keyword evidence="4" id="KW-0411">Iron-sulfur</keyword>
<gene>
    <name evidence="6" type="ORF">SAMN05216352_102157</name>
</gene>
<proteinExistence type="predicted"/>
<dbReference type="Pfam" id="PF00355">
    <property type="entry name" value="Rieske"/>
    <property type="match status" value="1"/>
</dbReference>
<dbReference type="PROSITE" id="PS51296">
    <property type="entry name" value="RIESKE"/>
    <property type="match status" value="1"/>
</dbReference>
<evidence type="ECO:0000256" key="2">
    <source>
        <dbReference type="ARBA" id="ARBA00022723"/>
    </source>
</evidence>
<keyword evidence="2" id="KW-0479">Metal-binding</keyword>
<dbReference type="AlphaFoldDB" id="A0A1G8EBT3"/>
<dbReference type="RefSeq" id="WP_170031869.1">
    <property type="nucleotide sequence ID" value="NZ_FNDU01000002.1"/>
</dbReference>
<dbReference type="InterPro" id="IPR017941">
    <property type="entry name" value="Rieske_2Fe-2S"/>
</dbReference>
<accession>A0A1G8EBT3</accession>
<evidence type="ECO:0000256" key="1">
    <source>
        <dbReference type="ARBA" id="ARBA00022714"/>
    </source>
</evidence>
<dbReference type="GO" id="GO:0004497">
    <property type="term" value="F:monooxygenase activity"/>
    <property type="evidence" value="ECO:0007669"/>
    <property type="project" value="UniProtKB-ARBA"/>
</dbReference>
<dbReference type="Proteomes" id="UP000199017">
    <property type="component" value="Unassembled WGS sequence"/>
</dbReference>
<dbReference type="GO" id="GO:0046872">
    <property type="term" value="F:metal ion binding"/>
    <property type="evidence" value="ECO:0007669"/>
    <property type="project" value="UniProtKB-KW"/>
</dbReference>
<evidence type="ECO:0000256" key="4">
    <source>
        <dbReference type="ARBA" id="ARBA00023014"/>
    </source>
</evidence>
<organism evidence="6 7">
    <name type="scientific">Alteribacillus bidgolensis</name>
    <dbReference type="NCBI Taxonomy" id="930129"/>
    <lineage>
        <taxon>Bacteria</taxon>
        <taxon>Bacillati</taxon>
        <taxon>Bacillota</taxon>
        <taxon>Bacilli</taxon>
        <taxon>Bacillales</taxon>
        <taxon>Bacillaceae</taxon>
        <taxon>Alteribacillus</taxon>
    </lineage>
</organism>
<sequence>MSELKRVNVCSAEDLKPGQRQLVKADRSETAILNINGQLYAVRNKCPHQGSTTG</sequence>
<feature type="domain" description="Rieske" evidence="5">
    <location>
        <begin position="7"/>
        <end position="54"/>
    </location>
</feature>
<evidence type="ECO:0000313" key="7">
    <source>
        <dbReference type="Proteomes" id="UP000199017"/>
    </source>
</evidence>
<dbReference type="GO" id="GO:0016705">
    <property type="term" value="F:oxidoreductase activity, acting on paired donors, with incorporation or reduction of molecular oxygen"/>
    <property type="evidence" value="ECO:0007669"/>
    <property type="project" value="UniProtKB-ARBA"/>
</dbReference>
<dbReference type="GO" id="GO:0051537">
    <property type="term" value="F:2 iron, 2 sulfur cluster binding"/>
    <property type="evidence" value="ECO:0007669"/>
    <property type="project" value="UniProtKB-KW"/>
</dbReference>
<name>A0A1G8EBT3_9BACI</name>
<dbReference type="InterPro" id="IPR036922">
    <property type="entry name" value="Rieske_2Fe-2S_sf"/>
</dbReference>
<dbReference type="EMBL" id="FNDU01000002">
    <property type="protein sequence ID" value="SDH67341.1"/>
    <property type="molecule type" value="Genomic_DNA"/>
</dbReference>
<protein>
    <submittedName>
        <fullName evidence="6">Nitrite reductase (NADH) small subunit</fullName>
    </submittedName>
</protein>
<evidence type="ECO:0000313" key="6">
    <source>
        <dbReference type="EMBL" id="SDH67341.1"/>
    </source>
</evidence>
<reference evidence="6 7" key="1">
    <citation type="submission" date="2016-10" db="EMBL/GenBank/DDBJ databases">
        <authorList>
            <person name="de Groot N.N."/>
        </authorList>
    </citation>
    <scope>NUCLEOTIDE SEQUENCE [LARGE SCALE GENOMIC DNA]</scope>
    <source>
        <strain evidence="7">P4B,CCM 7963,CECT 7998,DSM 25260,IBRC-M 10614,KCTC 13821</strain>
    </source>
</reference>
<evidence type="ECO:0000259" key="5">
    <source>
        <dbReference type="PROSITE" id="PS51296"/>
    </source>
</evidence>
<dbReference type="SUPFAM" id="SSF50022">
    <property type="entry name" value="ISP domain"/>
    <property type="match status" value="1"/>
</dbReference>
<keyword evidence="3" id="KW-0408">Iron</keyword>